<dbReference type="Proteomes" id="UP001225034">
    <property type="component" value="Unassembled WGS sequence"/>
</dbReference>
<dbReference type="PROSITE" id="PS51898">
    <property type="entry name" value="TYR_RECOMBINASE"/>
    <property type="match status" value="1"/>
</dbReference>
<evidence type="ECO:0000256" key="4">
    <source>
        <dbReference type="ARBA" id="ARBA00023172"/>
    </source>
</evidence>
<comment type="similarity">
    <text evidence="1">Belongs to the 'phage' integrase family.</text>
</comment>
<protein>
    <submittedName>
        <fullName evidence="6">Integrase</fullName>
    </submittedName>
</protein>
<dbReference type="RefSeq" id="WP_306980240.1">
    <property type="nucleotide sequence ID" value="NZ_JAUSUA010000001.1"/>
</dbReference>
<sequence length="284" mass="32917">MTLSIIKSQFGNKPIQHIKKREYQIFLNEYGAKFSKASAKKLNGHIRTCVREAIEEGVIQSDFTNKIIVTGKNEKFQEEKHLHYDESKQLLKEINANLHQGKVYYILLLGLTTGMRFGEIIGLKREDFNFFKSTISINKTWGYLTRMHNGFGPTKNEKSNRVIRVAKHVMQAFKKLFKETPENIHQLVFFSSSSKYKVISNSYANKVLRKLLNSLSIENLITMHGLRHTHASVLLYKKVSLLYVAERLGHTDTEMTSKTYAHILKELRQEDEEKTVEIFEVMAS</sequence>
<evidence type="ECO:0000256" key="1">
    <source>
        <dbReference type="ARBA" id="ARBA00008857"/>
    </source>
</evidence>
<dbReference type="Gene3D" id="1.10.443.10">
    <property type="entry name" value="Intergrase catalytic core"/>
    <property type="match status" value="1"/>
</dbReference>
<keyword evidence="2" id="KW-0229">DNA integration</keyword>
<gene>
    <name evidence="6" type="ORF">J2S05_000865</name>
</gene>
<evidence type="ECO:0000256" key="3">
    <source>
        <dbReference type="ARBA" id="ARBA00023125"/>
    </source>
</evidence>
<reference evidence="6 7" key="1">
    <citation type="submission" date="2023-07" db="EMBL/GenBank/DDBJ databases">
        <title>Genomic Encyclopedia of Type Strains, Phase IV (KMG-IV): sequencing the most valuable type-strain genomes for metagenomic binning, comparative biology and taxonomic classification.</title>
        <authorList>
            <person name="Goeker M."/>
        </authorList>
    </citation>
    <scope>NUCLEOTIDE SEQUENCE [LARGE SCALE GENOMIC DNA]</scope>
    <source>
        <strain evidence="6 7">DSM 19154</strain>
    </source>
</reference>
<evidence type="ECO:0000259" key="5">
    <source>
        <dbReference type="PROSITE" id="PS51898"/>
    </source>
</evidence>
<dbReference type="EMBL" id="JAUSUA010000001">
    <property type="protein sequence ID" value="MDQ0206091.1"/>
    <property type="molecule type" value="Genomic_DNA"/>
</dbReference>
<name>A0ABT9YE14_9BACI</name>
<dbReference type="InterPro" id="IPR002104">
    <property type="entry name" value="Integrase_catalytic"/>
</dbReference>
<feature type="domain" description="Tyr recombinase" evidence="5">
    <location>
        <begin position="77"/>
        <end position="274"/>
    </location>
</feature>
<dbReference type="PANTHER" id="PTHR30629:SF2">
    <property type="entry name" value="PROPHAGE INTEGRASE INTS-RELATED"/>
    <property type="match status" value="1"/>
</dbReference>
<evidence type="ECO:0000256" key="2">
    <source>
        <dbReference type="ARBA" id="ARBA00022908"/>
    </source>
</evidence>
<dbReference type="Gene3D" id="1.10.150.130">
    <property type="match status" value="1"/>
</dbReference>
<dbReference type="PANTHER" id="PTHR30629">
    <property type="entry name" value="PROPHAGE INTEGRASE"/>
    <property type="match status" value="1"/>
</dbReference>
<dbReference type="SUPFAM" id="SSF56349">
    <property type="entry name" value="DNA breaking-rejoining enzymes"/>
    <property type="match status" value="1"/>
</dbReference>
<dbReference type="CDD" id="cd01189">
    <property type="entry name" value="INT_ICEBs1_C_like"/>
    <property type="match status" value="1"/>
</dbReference>
<dbReference type="InterPro" id="IPR011010">
    <property type="entry name" value="DNA_brk_join_enz"/>
</dbReference>
<dbReference type="InterPro" id="IPR010998">
    <property type="entry name" value="Integrase_recombinase_N"/>
</dbReference>
<dbReference type="InterPro" id="IPR013762">
    <property type="entry name" value="Integrase-like_cat_sf"/>
</dbReference>
<organism evidence="6 7">
    <name type="scientific">Alkalicoccobacillus murimartini</name>
    <dbReference type="NCBI Taxonomy" id="171685"/>
    <lineage>
        <taxon>Bacteria</taxon>
        <taxon>Bacillati</taxon>
        <taxon>Bacillota</taxon>
        <taxon>Bacilli</taxon>
        <taxon>Bacillales</taxon>
        <taxon>Bacillaceae</taxon>
        <taxon>Alkalicoccobacillus</taxon>
    </lineage>
</organism>
<keyword evidence="7" id="KW-1185">Reference proteome</keyword>
<proteinExistence type="inferred from homology"/>
<keyword evidence="3" id="KW-0238">DNA-binding</keyword>
<keyword evidence="4" id="KW-0233">DNA recombination</keyword>
<dbReference type="InterPro" id="IPR050808">
    <property type="entry name" value="Phage_Integrase"/>
</dbReference>
<accession>A0ABT9YE14</accession>
<dbReference type="Pfam" id="PF00589">
    <property type="entry name" value="Phage_integrase"/>
    <property type="match status" value="1"/>
</dbReference>
<evidence type="ECO:0000313" key="6">
    <source>
        <dbReference type="EMBL" id="MDQ0206091.1"/>
    </source>
</evidence>
<evidence type="ECO:0000313" key="7">
    <source>
        <dbReference type="Proteomes" id="UP001225034"/>
    </source>
</evidence>
<comment type="caution">
    <text evidence="6">The sequence shown here is derived from an EMBL/GenBank/DDBJ whole genome shotgun (WGS) entry which is preliminary data.</text>
</comment>